<name>A0A1G2CGI3_9BACT</name>
<protein>
    <recommendedName>
        <fullName evidence="3">Chemotaxis methyl-accepting receptor HlyB-like 4HB MCP domain-containing protein</fullName>
    </recommendedName>
</protein>
<comment type="caution">
    <text evidence="1">The sequence shown here is derived from an EMBL/GenBank/DDBJ whole genome shotgun (WGS) entry which is preliminary data.</text>
</comment>
<sequence>MSNRTRKLIFVIVFVVMAGGGYAASRLWRVFEGSIPQTFTDARLQGAIIAQNIVNLSNQSAQDLARVNDLDREGSTEDALRLTAELVNRSKEIRDEAISLSTQVGTMTRALSEINSLDARQAALESIASRLALVSRLINYSGYLGQLLDALQHRLSGNGAPDNTVQNAIEQVNAEVNAINNFNAQAGQAMDRFDKLIGE</sequence>
<evidence type="ECO:0000313" key="2">
    <source>
        <dbReference type="Proteomes" id="UP000178880"/>
    </source>
</evidence>
<accession>A0A1G2CGI3</accession>
<proteinExistence type="predicted"/>
<evidence type="ECO:0008006" key="3">
    <source>
        <dbReference type="Google" id="ProtNLM"/>
    </source>
</evidence>
<reference evidence="1 2" key="1">
    <citation type="journal article" date="2016" name="Nat. Commun.">
        <title>Thousands of microbial genomes shed light on interconnected biogeochemical processes in an aquifer system.</title>
        <authorList>
            <person name="Anantharaman K."/>
            <person name="Brown C.T."/>
            <person name="Hug L.A."/>
            <person name="Sharon I."/>
            <person name="Castelle C.J."/>
            <person name="Probst A.J."/>
            <person name="Thomas B.C."/>
            <person name="Singh A."/>
            <person name="Wilkins M.J."/>
            <person name="Karaoz U."/>
            <person name="Brodie E.L."/>
            <person name="Williams K.H."/>
            <person name="Hubbard S.S."/>
            <person name="Banfield J.F."/>
        </authorList>
    </citation>
    <scope>NUCLEOTIDE SEQUENCE [LARGE SCALE GENOMIC DNA]</scope>
</reference>
<evidence type="ECO:0000313" key="1">
    <source>
        <dbReference type="EMBL" id="OGY99760.1"/>
    </source>
</evidence>
<dbReference type="Proteomes" id="UP000178880">
    <property type="component" value="Unassembled WGS sequence"/>
</dbReference>
<organism evidence="1 2">
    <name type="scientific">Candidatus Liptonbacteria bacterium RIFCSPLOWO2_01_FULL_52_25</name>
    <dbReference type="NCBI Taxonomy" id="1798650"/>
    <lineage>
        <taxon>Bacteria</taxon>
        <taxon>Candidatus Liptoniibacteriota</taxon>
    </lineage>
</organism>
<dbReference type="EMBL" id="MHLA01000013">
    <property type="protein sequence ID" value="OGY99760.1"/>
    <property type="molecule type" value="Genomic_DNA"/>
</dbReference>
<gene>
    <name evidence="1" type="ORF">A2945_02065</name>
</gene>
<dbReference type="AlphaFoldDB" id="A0A1G2CGI3"/>